<feature type="region of interest" description="Disordered" evidence="1">
    <location>
        <begin position="201"/>
        <end position="233"/>
    </location>
</feature>
<dbReference type="SUPFAM" id="SSF55136">
    <property type="entry name" value="Probable bacterial effector-binding domain"/>
    <property type="match status" value="1"/>
</dbReference>
<reference evidence="3" key="2">
    <citation type="submission" date="2024-07" db="EMBL/GenBank/DDBJ databases">
        <title>Streptomyces haneummycinica sp. nov., a new antibiotic-producing actinobacterium isolated from marine sediment.</title>
        <authorList>
            <person name="Uemura M."/>
            <person name="Hamada M."/>
            <person name="Hirano S."/>
            <person name="Kobayashi K."/>
            <person name="Ohshiro T."/>
            <person name="Kobayashi T."/>
            <person name="Terahara T."/>
        </authorList>
    </citation>
    <scope>NUCLEOTIDE SEQUENCE</scope>
    <source>
        <strain evidence="3">KM77-8</strain>
    </source>
</reference>
<protein>
    <recommendedName>
        <fullName evidence="2">GyrI-like small molecule binding domain-containing protein</fullName>
    </recommendedName>
</protein>
<feature type="domain" description="GyrI-like small molecule binding" evidence="2">
    <location>
        <begin position="23"/>
        <end position="200"/>
    </location>
</feature>
<proteinExistence type="predicted"/>
<dbReference type="Gene3D" id="3.20.80.10">
    <property type="entry name" value="Regulatory factor, effector binding domain"/>
    <property type="match status" value="1"/>
</dbReference>
<evidence type="ECO:0000256" key="1">
    <source>
        <dbReference type="SAM" id="MobiDB-lite"/>
    </source>
</evidence>
<name>A0AAT9HKZ5_9ACTN</name>
<dbReference type="AlphaFoldDB" id="A0AAT9HKZ5"/>
<dbReference type="Pfam" id="PF06445">
    <property type="entry name" value="GyrI-like"/>
    <property type="match status" value="1"/>
</dbReference>
<reference evidence="3" key="1">
    <citation type="submission" date="2024-06" db="EMBL/GenBank/DDBJ databases">
        <authorList>
            <consortium name="consrtm"/>
            <person name="Uemura M."/>
            <person name="Terahara T."/>
        </authorList>
    </citation>
    <scope>NUCLEOTIDE SEQUENCE</scope>
    <source>
        <strain evidence="3">KM77-8</strain>
    </source>
</reference>
<dbReference type="InterPro" id="IPR029442">
    <property type="entry name" value="GyrI-like"/>
</dbReference>
<sequence length="305" mass="34591">MTAKYDVKREFRTCYAPRNTDWEIVDVPELRFLAIDGHGDPNTGAAYGRAVEALYAVAYTAKFASKGDLGRDFVVGPLEGLWWADDMNDFLARLKDNWKWTLLINVPDWITAEMIEEAKRTALAKKKLPAIADIRQETLREGPSAQVLHIGPYDDETPILTRLHHDYLPANNLRETGIHHEIYLSDPRRTDPAKLRTVLRQPVSARSVRPGPARRRTPVAARPRGPRRHRTNGLLPERDRVDLHPGIVPQPEGPHRLRRVKVRRGAEQAHRRAVHALPALDPVRHLQRHGAALRCRAGPVAHGDR</sequence>
<dbReference type="InterPro" id="IPR011256">
    <property type="entry name" value="Reg_factor_effector_dom_sf"/>
</dbReference>
<accession>A0AAT9HKZ5</accession>
<evidence type="ECO:0000259" key="2">
    <source>
        <dbReference type="Pfam" id="PF06445"/>
    </source>
</evidence>
<organism evidence="3">
    <name type="scientific">Streptomyces haneummycinicus</name>
    <dbReference type="NCBI Taxonomy" id="3074435"/>
    <lineage>
        <taxon>Bacteria</taxon>
        <taxon>Bacillati</taxon>
        <taxon>Actinomycetota</taxon>
        <taxon>Actinomycetes</taxon>
        <taxon>Kitasatosporales</taxon>
        <taxon>Streptomycetaceae</taxon>
        <taxon>Streptomyces</taxon>
    </lineage>
</organism>
<dbReference type="EMBL" id="AP035768">
    <property type="protein sequence ID" value="BFO18006.1"/>
    <property type="molecule type" value="Genomic_DNA"/>
</dbReference>
<gene>
    <name evidence="3" type="ORF">SHKM778_43940</name>
</gene>
<evidence type="ECO:0000313" key="3">
    <source>
        <dbReference type="EMBL" id="BFO18006.1"/>
    </source>
</evidence>